<dbReference type="CDD" id="cd05379">
    <property type="entry name" value="CAP_bacterial"/>
    <property type="match status" value="1"/>
</dbReference>
<dbReference type="AlphaFoldDB" id="K5BCK5"/>
<dbReference type="InterPro" id="IPR035940">
    <property type="entry name" value="CAP_sf"/>
</dbReference>
<dbReference type="EMBL" id="AMRA01000123">
    <property type="protein sequence ID" value="EKF21637.1"/>
    <property type="molecule type" value="Genomic_DNA"/>
</dbReference>
<organism evidence="2 3">
    <name type="scientific">Mycolicibacterium hassiacum (strain DSM 44199 / CIP 105218 / JCM 12690 / 3849)</name>
    <name type="common">Mycobacterium hassiacum</name>
    <dbReference type="NCBI Taxonomy" id="1122247"/>
    <lineage>
        <taxon>Bacteria</taxon>
        <taxon>Bacillati</taxon>
        <taxon>Actinomycetota</taxon>
        <taxon>Actinomycetes</taxon>
        <taxon>Mycobacteriales</taxon>
        <taxon>Mycobacteriaceae</taxon>
        <taxon>Mycolicibacterium</taxon>
    </lineage>
</organism>
<dbReference type="PATRIC" id="fig|1122247.3.peg.4196"/>
<comment type="caution">
    <text evidence="2">The sequence shown here is derived from an EMBL/GenBank/DDBJ whole genome shotgun (WGS) entry which is preliminary data.</text>
</comment>
<proteinExistence type="predicted"/>
<accession>K5BCK5</accession>
<dbReference type="Proteomes" id="UP000006265">
    <property type="component" value="Unassembled WGS sequence"/>
</dbReference>
<dbReference type="RefSeq" id="WP_005631579.1">
    <property type="nucleotide sequence ID" value="NZ_AMRA01000123.1"/>
</dbReference>
<name>K5BCK5_MYCHD</name>
<reference evidence="2 3" key="1">
    <citation type="journal article" date="2012" name="J. Bacteriol.">
        <title>Genome sequence of Mycobacterium hassiacum DSM 44199, a rare source of heat-stable mycobacterial proteins.</title>
        <authorList>
            <person name="Tiago I."/>
            <person name="Maranha A."/>
            <person name="Mendes V."/>
            <person name="Alarico S."/>
            <person name="Moynihan P.J."/>
            <person name="Clarke A.J."/>
            <person name="Macedo-Ribeiro S."/>
            <person name="Pereira P.J."/>
            <person name="Empadinhas N."/>
        </authorList>
    </citation>
    <scope>NUCLEOTIDE SEQUENCE [LARGE SCALE GENOMIC DNA]</scope>
    <source>
        <strain evidence="3">DSM 44199 / CIP 105218 / JCM 12690 / 3849</strain>
    </source>
</reference>
<dbReference type="STRING" id="1122247.GCA_000379865_00344"/>
<evidence type="ECO:0000313" key="2">
    <source>
        <dbReference type="EMBL" id="EKF21637.1"/>
    </source>
</evidence>
<keyword evidence="3" id="KW-1185">Reference proteome</keyword>
<protein>
    <recommendedName>
        <fullName evidence="4">Cysteine-rich secretory family protein</fullName>
    </recommendedName>
</protein>
<evidence type="ECO:0008006" key="4">
    <source>
        <dbReference type="Google" id="ProtNLM"/>
    </source>
</evidence>
<dbReference type="OrthoDB" id="4625906at2"/>
<feature type="chain" id="PRO_5003885447" description="Cysteine-rich secretory family protein" evidence="1">
    <location>
        <begin position="26"/>
        <end position="164"/>
    </location>
</feature>
<dbReference type="eggNOG" id="COG2340">
    <property type="taxonomic scope" value="Bacteria"/>
</dbReference>
<gene>
    <name evidence="2" type="ORF">C731_4376</name>
</gene>
<dbReference type="Gene3D" id="3.40.33.10">
    <property type="entry name" value="CAP"/>
    <property type="match status" value="1"/>
</dbReference>
<evidence type="ECO:0000313" key="3">
    <source>
        <dbReference type="Proteomes" id="UP000006265"/>
    </source>
</evidence>
<evidence type="ECO:0000256" key="1">
    <source>
        <dbReference type="SAM" id="SignalP"/>
    </source>
</evidence>
<feature type="signal peptide" evidence="1">
    <location>
        <begin position="1"/>
        <end position="25"/>
    </location>
</feature>
<keyword evidence="1" id="KW-0732">Signal</keyword>
<sequence>MRDRACRLALLGMTPALMVIGSVGAAPAQADNKRFNDDVVENVYTIQRKAGCPVEIRVDPRLQLAAEWHTKDVIANRHLDGDTGSDGSTPQDRANAAGYRGTVAQTMTIHPALAISGLELLKSWYYNPHYYAIMSDCRHTDIGVWSENSLDRTVVVAVYGRPSF</sequence>